<dbReference type="Gene3D" id="2.30.42.10">
    <property type="match status" value="1"/>
</dbReference>
<keyword evidence="7" id="KW-1185">Reference proteome</keyword>
<dbReference type="PANTHER" id="PTHR32060">
    <property type="entry name" value="TAIL-SPECIFIC PROTEASE"/>
    <property type="match status" value="1"/>
</dbReference>
<dbReference type="InterPro" id="IPR036034">
    <property type="entry name" value="PDZ_sf"/>
</dbReference>
<dbReference type="SUPFAM" id="SSF47090">
    <property type="entry name" value="PGBD-like"/>
    <property type="match status" value="1"/>
</dbReference>
<dbReference type="CDD" id="cd00136">
    <property type="entry name" value="PDZ_canonical"/>
    <property type="match status" value="1"/>
</dbReference>
<dbReference type="SMART" id="SM00228">
    <property type="entry name" value="PDZ"/>
    <property type="match status" value="1"/>
</dbReference>
<feature type="domain" description="PDZ" evidence="5">
    <location>
        <begin position="80"/>
        <end position="144"/>
    </location>
</feature>
<dbReference type="HOGENOM" id="CLU_017295_3_0_14"/>
<dbReference type="Pfam" id="PF13180">
    <property type="entry name" value="PDZ_2"/>
    <property type="match status" value="1"/>
</dbReference>
<comment type="similarity">
    <text evidence="1">Belongs to the peptidase S41A family.</text>
</comment>
<dbReference type="SUPFAM" id="SSF50156">
    <property type="entry name" value="PDZ domain-like"/>
    <property type="match status" value="1"/>
</dbReference>
<dbReference type="EMBL" id="FO681348">
    <property type="protein sequence ID" value="CCV65645.1"/>
    <property type="molecule type" value="Genomic_DNA"/>
</dbReference>
<keyword evidence="2 6" id="KW-0645">Protease</keyword>
<evidence type="ECO:0000313" key="7">
    <source>
        <dbReference type="Proteomes" id="UP000032737"/>
    </source>
</evidence>
<dbReference type="CDD" id="cd07560">
    <property type="entry name" value="Peptidase_S41_CPP"/>
    <property type="match status" value="1"/>
</dbReference>
<dbReference type="PANTHER" id="PTHR32060:SF30">
    <property type="entry name" value="CARBOXY-TERMINAL PROCESSING PROTEASE CTPA"/>
    <property type="match status" value="1"/>
</dbReference>
<dbReference type="GO" id="GO:0007165">
    <property type="term" value="P:signal transduction"/>
    <property type="evidence" value="ECO:0007669"/>
    <property type="project" value="TreeGrafter"/>
</dbReference>
<gene>
    <name evidence="6" type="ORF">BN85306240</name>
</gene>
<protein>
    <submittedName>
        <fullName evidence="6">Predicted periplasmic protease</fullName>
    </submittedName>
</protein>
<evidence type="ECO:0000259" key="5">
    <source>
        <dbReference type="PROSITE" id="PS50106"/>
    </source>
</evidence>
<dbReference type="SMART" id="SM00245">
    <property type="entry name" value="TSPc"/>
    <property type="match status" value="1"/>
</dbReference>
<dbReference type="Pfam" id="PF03572">
    <property type="entry name" value="Peptidase_S41"/>
    <property type="match status" value="1"/>
</dbReference>
<evidence type="ECO:0000256" key="3">
    <source>
        <dbReference type="ARBA" id="ARBA00022801"/>
    </source>
</evidence>
<dbReference type="RefSeq" id="WP_030004505.1">
    <property type="nucleotide sequence ID" value="NC_022549.1"/>
</dbReference>
<dbReference type="InterPro" id="IPR005151">
    <property type="entry name" value="Tail-specific_protease"/>
</dbReference>
<dbReference type="Gene3D" id="3.90.226.10">
    <property type="entry name" value="2-enoyl-CoA Hydratase, Chain A, domain 1"/>
    <property type="match status" value="1"/>
</dbReference>
<dbReference type="GO" id="GO:0008236">
    <property type="term" value="F:serine-type peptidase activity"/>
    <property type="evidence" value="ECO:0007669"/>
    <property type="project" value="UniProtKB-KW"/>
</dbReference>
<dbReference type="GO" id="GO:0030288">
    <property type="term" value="C:outer membrane-bounded periplasmic space"/>
    <property type="evidence" value="ECO:0007669"/>
    <property type="project" value="TreeGrafter"/>
</dbReference>
<reference evidence="6 7" key="1">
    <citation type="journal article" date="2013" name="J. Mol. Microbiol. Biotechnol.">
        <title>Analysis of the Complete Genomes of Acholeplasma brassicae , A. palmae and A. laidlawii and Their Comparison to the Obligate Parasites from ' Candidatus Phytoplasma'.</title>
        <authorList>
            <person name="Kube M."/>
            <person name="Siewert C."/>
            <person name="Migdoll A.M."/>
            <person name="Duduk B."/>
            <person name="Holz S."/>
            <person name="Rabus R."/>
            <person name="Seemuller E."/>
            <person name="Mitrovic J."/>
            <person name="Muller I."/>
            <person name="Buttner C."/>
            <person name="Reinhardt R."/>
        </authorList>
    </citation>
    <scope>NUCLEOTIDE SEQUENCE [LARGE SCALE GENOMIC DNA]</scope>
    <source>
        <strain evidence="7">0502</strain>
    </source>
</reference>
<evidence type="ECO:0000256" key="2">
    <source>
        <dbReference type="ARBA" id="ARBA00022670"/>
    </source>
</evidence>
<dbReference type="InterPro" id="IPR036365">
    <property type="entry name" value="PGBD-like_sf"/>
</dbReference>
<evidence type="ECO:0000256" key="1">
    <source>
        <dbReference type="ARBA" id="ARBA00009179"/>
    </source>
</evidence>
<dbReference type="KEGG" id="abra:BN85306240"/>
<sequence>MGFLKIKRVIGLILTSAILVFLSGCQLSTFFVDKQVKEVYELLDAFYYKPLDFKLKDVSDLEDLFSRLDEPYTYIYEANTRTIEKEEAYDGLGITISDTKEGLLVSSINLDATFEEKIYVYDVITKVNGQALEGLSFTEKQAVLTGKLGDQFDLEILRGTDLITITLMIKEIPMKSTTYRYDEKSKIGYIDINRFSNLTATQFTEALQSMESLGLEGLIIDVRDNGGGYLVSVVQIIQLFLSGSEPFLYMVRAYDNRITEYKPYQANTLKDYPVSLLINENSASASEVLAQALNIGIDAPLIGNTTYGKDVYQVSYRLNTFTNETYLNMTQGYWLTKNNESVSGGIKPTIEYTKDDLVSLGFPSYLETFKKEDSSDNLIVYQHLLNEYDNTLEDINHFSTFDELTYDKLKVYQEANGLSATGELDLLTMFSLIDLYHQYLKDPAKDELLNLAYLEMGRLNAN</sequence>
<organism evidence="6 7">
    <name type="scientific">Acholeplasma brassicae</name>
    <dbReference type="NCBI Taxonomy" id="61635"/>
    <lineage>
        <taxon>Bacteria</taxon>
        <taxon>Bacillati</taxon>
        <taxon>Mycoplasmatota</taxon>
        <taxon>Mollicutes</taxon>
        <taxon>Acholeplasmatales</taxon>
        <taxon>Acholeplasmataceae</taxon>
        <taxon>Acholeplasma</taxon>
    </lineage>
</organism>
<dbReference type="PROSITE" id="PS51257">
    <property type="entry name" value="PROKAR_LIPOPROTEIN"/>
    <property type="match status" value="1"/>
</dbReference>
<dbReference type="STRING" id="61635.BN85306240"/>
<dbReference type="InterPro" id="IPR002477">
    <property type="entry name" value="Peptidoglycan-bd-like"/>
</dbReference>
<dbReference type="Proteomes" id="UP000032737">
    <property type="component" value="Chromosome"/>
</dbReference>
<dbReference type="GO" id="GO:0006508">
    <property type="term" value="P:proteolysis"/>
    <property type="evidence" value="ECO:0007669"/>
    <property type="project" value="UniProtKB-KW"/>
</dbReference>
<evidence type="ECO:0000256" key="4">
    <source>
        <dbReference type="ARBA" id="ARBA00022825"/>
    </source>
</evidence>
<dbReference type="PROSITE" id="PS50106">
    <property type="entry name" value="PDZ"/>
    <property type="match status" value="1"/>
</dbReference>
<name>U4KN32_9MOLU</name>
<keyword evidence="3" id="KW-0378">Hydrolase</keyword>
<dbReference type="AlphaFoldDB" id="U4KN32"/>
<dbReference type="InterPro" id="IPR029045">
    <property type="entry name" value="ClpP/crotonase-like_dom_sf"/>
</dbReference>
<dbReference type="InterPro" id="IPR001478">
    <property type="entry name" value="PDZ"/>
</dbReference>
<proteinExistence type="inferred from homology"/>
<dbReference type="InterPro" id="IPR004447">
    <property type="entry name" value="Peptidase_S41A"/>
</dbReference>
<dbReference type="SUPFAM" id="SSF52096">
    <property type="entry name" value="ClpP/crotonase"/>
    <property type="match status" value="1"/>
</dbReference>
<keyword evidence="4" id="KW-0720">Serine protease</keyword>
<dbReference type="Pfam" id="PF01471">
    <property type="entry name" value="PG_binding_1"/>
    <property type="match status" value="1"/>
</dbReference>
<dbReference type="GO" id="GO:0004175">
    <property type="term" value="F:endopeptidase activity"/>
    <property type="evidence" value="ECO:0007669"/>
    <property type="project" value="TreeGrafter"/>
</dbReference>
<evidence type="ECO:0000313" key="6">
    <source>
        <dbReference type="EMBL" id="CCV65645.1"/>
    </source>
</evidence>
<accession>U4KN32</accession>